<evidence type="ECO:0000256" key="2">
    <source>
        <dbReference type="SAM" id="Phobius"/>
    </source>
</evidence>
<protein>
    <submittedName>
        <fullName evidence="3">Uncharacterized protein</fullName>
    </submittedName>
</protein>
<feature type="compositionally biased region" description="Polar residues" evidence="1">
    <location>
        <begin position="1"/>
        <end position="16"/>
    </location>
</feature>
<keyword evidence="2" id="KW-1133">Transmembrane helix</keyword>
<keyword evidence="2" id="KW-0472">Membrane</keyword>
<feature type="transmembrane region" description="Helical" evidence="2">
    <location>
        <begin position="145"/>
        <end position="166"/>
    </location>
</feature>
<accession>A0A0V1LDT7</accession>
<reference evidence="3 4" key="1">
    <citation type="submission" date="2015-05" db="EMBL/GenBank/DDBJ databases">
        <title>Evolution of Trichinella species and genotypes.</title>
        <authorList>
            <person name="Korhonen P.K."/>
            <person name="Edoardo P."/>
            <person name="Giuseppe L.R."/>
            <person name="Gasser R.B."/>
        </authorList>
    </citation>
    <scope>NUCLEOTIDE SEQUENCE [LARGE SCALE GENOMIC DNA]</scope>
    <source>
        <strain evidence="3">ISS10</strain>
    </source>
</reference>
<comment type="caution">
    <text evidence="3">The sequence shown here is derived from an EMBL/GenBank/DDBJ whole genome shotgun (WGS) entry which is preliminary data.</text>
</comment>
<dbReference type="OrthoDB" id="5929309at2759"/>
<feature type="transmembrane region" description="Helical" evidence="2">
    <location>
        <begin position="107"/>
        <end position="125"/>
    </location>
</feature>
<sequence>MPSGKKSQLQPTSASPSGEVASKKLSSSSVVLVVPEPTPTLTTPTARHFSLPECSLLGQLEAGESVALLSAMSGTRHIGDVEGIEAVQTVEKANESLIFLHKRQFEFATLSLLKLYWLCACKILAELSYYGGFASNSLPKIADNLLFKLAAFLVCFLCLLVLFTAIQCRSGDEQAVRCSVFGIDNSNSNENSIVV</sequence>
<proteinExistence type="predicted"/>
<dbReference type="EMBL" id="JYDW01000071">
    <property type="protein sequence ID" value="KRZ57656.1"/>
    <property type="molecule type" value="Genomic_DNA"/>
</dbReference>
<dbReference type="Proteomes" id="UP000054721">
    <property type="component" value="Unassembled WGS sequence"/>
</dbReference>
<gene>
    <name evidence="3" type="ORF">T02_10722</name>
</gene>
<keyword evidence="4" id="KW-1185">Reference proteome</keyword>
<organism evidence="3 4">
    <name type="scientific">Trichinella nativa</name>
    <dbReference type="NCBI Taxonomy" id="6335"/>
    <lineage>
        <taxon>Eukaryota</taxon>
        <taxon>Metazoa</taxon>
        <taxon>Ecdysozoa</taxon>
        <taxon>Nematoda</taxon>
        <taxon>Enoplea</taxon>
        <taxon>Dorylaimia</taxon>
        <taxon>Trichinellida</taxon>
        <taxon>Trichinellidae</taxon>
        <taxon>Trichinella</taxon>
    </lineage>
</organism>
<name>A0A0V1LDT7_9BILA</name>
<evidence type="ECO:0000313" key="4">
    <source>
        <dbReference type="Proteomes" id="UP000054721"/>
    </source>
</evidence>
<keyword evidence="2" id="KW-0812">Transmembrane</keyword>
<evidence type="ECO:0000256" key="1">
    <source>
        <dbReference type="SAM" id="MobiDB-lite"/>
    </source>
</evidence>
<evidence type="ECO:0000313" key="3">
    <source>
        <dbReference type="EMBL" id="KRZ57656.1"/>
    </source>
</evidence>
<dbReference type="AlphaFoldDB" id="A0A0V1LDT7"/>
<feature type="region of interest" description="Disordered" evidence="1">
    <location>
        <begin position="1"/>
        <end position="25"/>
    </location>
</feature>